<protein>
    <submittedName>
        <fullName evidence="1">Uncharacterized protein</fullName>
    </submittedName>
</protein>
<sequence length="277" mass="30745">MSYSDHHFEHAIDLISHFSHISSLYVDGETYSAQLLRPPTPQRQIRADTFAVLCKDEIDSTGLQALFQHADLDATRSLVIFERSFGLPSDATGLVLQAAIRSCRHLRSLTCGDDSFERALAHPLPIPTLRELRTHTGRGSSLAEHWAKVASLACSPLASTVRTLVVSMEYSRTVVENDIASQAAIRADVGSVDWSAVNLALTDLPALRVLDVVVEVEMHNDVWAGTDFMMDRMRFRDSSRMDPEEFRVMVEDAVQAGLLLAPNQTLELSVSIRDIGW</sequence>
<dbReference type="AlphaFoldDB" id="A0A9P3GMS4"/>
<dbReference type="EMBL" id="BPQB01000058">
    <property type="protein sequence ID" value="GJE96330.1"/>
    <property type="molecule type" value="Genomic_DNA"/>
</dbReference>
<proteinExistence type="predicted"/>
<comment type="caution">
    <text evidence="1">The sequence shown here is derived from an EMBL/GenBank/DDBJ whole genome shotgun (WGS) entry which is preliminary data.</text>
</comment>
<accession>A0A9P3GMS4</accession>
<dbReference type="Proteomes" id="UP000703269">
    <property type="component" value="Unassembled WGS sequence"/>
</dbReference>
<organism evidence="1 2">
    <name type="scientific">Phanerochaete sordida</name>
    <dbReference type="NCBI Taxonomy" id="48140"/>
    <lineage>
        <taxon>Eukaryota</taxon>
        <taxon>Fungi</taxon>
        <taxon>Dikarya</taxon>
        <taxon>Basidiomycota</taxon>
        <taxon>Agaricomycotina</taxon>
        <taxon>Agaricomycetes</taxon>
        <taxon>Polyporales</taxon>
        <taxon>Phanerochaetaceae</taxon>
        <taxon>Phanerochaete</taxon>
    </lineage>
</organism>
<evidence type="ECO:0000313" key="2">
    <source>
        <dbReference type="Proteomes" id="UP000703269"/>
    </source>
</evidence>
<name>A0A9P3GMS4_9APHY</name>
<evidence type="ECO:0000313" key="1">
    <source>
        <dbReference type="EMBL" id="GJE96330.1"/>
    </source>
</evidence>
<gene>
    <name evidence="1" type="ORF">PsYK624_125240</name>
</gene>
<keyword evidence="2" id="KW-1185">Reference proteome</keyword>
<reference evidence="1 2" key="1">
    <citation type="submission" date="2021-08" db="EMBL/GenBank/DDBJ databases">
        <title>Draft Genome Sequence of Phanerochaete sordida strain YK-624.</title>
        <authorList>
            <person name="Mori T."/>
            <person name="Dohra H."/>
            <person name="Suzuki T."/>
            <person name="Kawagishi H."/>
            <person name="Hirai H."/>
        </authorList>
    </citation>
    <scope>NUCLEOTIDE SEQUENCE [LARGE SCALE GENOMIC DNA]</scope>
    <source>
        <strain evidence="1 2">YK-624</strain>
    </source>
</reference>